<dbReference type="Pfam" id="PF22041">
    <property type="entry name" value="GST_C_7"/>
    <property type="match status" value="1"/>
</dbReference>
<comment type="caution">
    <text evidence="2">The sequence shown here is derived from an EMBL/GenBank/DDBJ whole genome shotgun (WGS) entry which is preliminary data.</text>
</comment>
<dbReference type="SUPFAM" id="SSF47616">
    <property type="entry name" value="GST C-terminal domain-like"/>
    <property type="match status" value="1"/>
</dbReference>
<evidence type="ECO:0000313" key="2">
    <source>
        <dbReference type="EMBL" id="KAH7323155.1"/>
    </source>
</evidence>
<sequence>MASHTSVSAIRLYDIVVSSPAKPYSPNPWKVRYALNFKGVQFATEWVAQLDIPATRKRLGLDPVRFLANGEPLHTLPVLQDVSNDKLVGDSFDIAVYLDEQYPDAPRLFHHSLGLYAAFNAHINSIFTNGVILCTQGVSFKPGTEAQCKAEFCRRANVQAWEQLVVTGEARQGVLDAFKVALGDAAKYFRFSEGPFLGGKAPDYADMIIGGWLMFFSLTVAEWEDIRTWDNGLWGKLHDGLEPYRGTW</sequence>
<dbReference type="EMBL" id="JAGPNK010000004">
    <property type="protein sequence ID" value="KAH7323155.1"/>
    <property type="molecule type" value="Genomic_DNA"/>
</dbReference>
<organism evidence="2 3">
    <name type="scientific">Stachybotrys elegans</name>
    <dbReference type="NCBI Taxonomy" id="80388"/>
    <lineage>
        <taxon>Eukaryota</taxon>
        <taxon>Fungi</taxon>
        <taxon>Dikarya</taxon>
        <taxon>Ascomycota</taxon>
        <taxon>Pezizomycotina</taxon>
        <taxon>Sordariomycetes</taxon>
        <taxon>Hypocreomycetidae</taxon>
        <taxon>Hypocreales</taxon>
        <taxon>Stachybotryaceae</taxon>
        <taxon>Stachybotrys</taxon>
    </lineage>
</organism>
<evidence type="ECO:0000313" key="3">
    <source>
        <dbReference type="Proteomes" id="UP000813444"/>
    </source>
</evidence>
<dbReference type="OrthoDB" id="4951845at2759"/>
<name>A0A8K0SW79_9HYPO</name>
<dbReference type="Gene3D" id="3.40.30.10">
    <property type="entry name" value="Glutaredoxin"/>
    <property type="match status" value="1"/>
</dbReference>
<proteinExistence type="predicted"/>
<dbReference type="InterPro" id="IPR036282">
    <property type="entry name" value="Glutathione-S-Trfase_C_sf"/>
</dbReference>
<dbReference type="InterPro" id="IPR036249">
    <property type="entry name" value="Thioredoxin-like_sf"/>
</dbReference>
<dbReference type="Pfam" id="PF13409">
    <property type="entry name" value="GST_N_2"/>
    <property type="match status" value="1"/>
</dbReference>
<accession>A0A8K0SW79</accession>
<feature type="domain" description="GST N-terminal" evidence="1">
    <location>
        <begin position="15"/>
        <end position="106"/>
    </location>
</feature>
<evidence type="ECO:0000259" key="1">
    <source>
        <dbReference type="PROSITE" id="PS50404"/>
    </source>
</evidence>
<keyword evidence="3" id="KW-1185">Reference proteome</keyword>
<dbReference type="Gene3D" id="1.20.1050.10">
    <property type="match status" value="1"/>
</dbReference>
<protein>
    <recommendedName>
        <fullName evidence="1">GST N-terminal domain-containing protein</fullName>
    </recommendedName>
</protein>
<dbReference type="AlphaFoldDB" id="A0A8K0SW79"/>
<dbReference type="SUPFAM" id="SSF52833">
    <property type="entry name" value="Thioredoxin-like"/>
    <property type="match status" value="1"/>
</dbReference>
<dbReference type="PROSITE" id="PS50404">
    <property type="entry name" value="GST_NTER"/>
    <property type="match status" value="1"/>
</dbReference>
<dbReference type="Proteomes" id="UP000813444">
    <property type="component" value="Unassembled WGS sequence"/>
</dbReference>
<dbReference type="InterPro" id="IPR004045">
    <property type="entry name" value="Glutathione_S-Trfase_N"/>
</dbReference>
<dbReference type="InterPro" id="IPR054416">
    <property type="entry name" value="GST_UstS-like_C"/>
</dbReference>
<gene>
    <name evidence="2" type="ORF">B0I35DRAFT_427204</name>
</gene>
<reference evidence="2" key="1">
    <citation type="journal article" date="2021" name="Nat. Commun.">
        <title>Genetic determinants of endophytism in the Arabidopsis root mycobiome.</title>
        <authorList>
            <person name="Mesny F."/>
            <person name="Miyauchi S."/>
            <person name="Thiergart T."/>
            <person name="Pickel B."/>
            <person name="Atanasova L."/>
            <person name="Karlsson M."/>
            <person name="Huettel B."/>
            <person name="Barry K.W."/>
            <person name="Haridas S."/>
            <person name="Chen C."/>
            <person name="Bauer D."/>
            <person name="Andreopoulos W."/>
            <person name="Pangilinan J."/>
            <person name="LaButti K."/>
            <person name="Riley R."/>
            <person name="Lipzen A."/>
            <person name="Clum A."/>
            <person name="Drula E."/>
            <person name="Henrissat B."/>
            <person name="Kohler A."/>
            <person name="Grigoriev I.V."/>
            <person name="Martin F.M."/>
            <person name="Hacquard S."/>
        </authorList>
    </citation>
    <scope>NUCLEOTIDE SEQUENCE</scope>
    <source>
        <strain evidence="2">MPI-CAGE-CH-0235</strain>
    </source>
</reference>